<comment type="similarity">
    <text evidence="1">Belongs to the carbohydrate kinase PfkB family.</text>
</comment>
<dbReference type="PROSITE" id="PS00584">
    <property type="entry name" value="PFKB_KINASES_2"/>
    <property type="match status" value="1"/>
</dbReference>
<dbReference type="InterPro" id="IPR002173">
    <property type="entry name" value="Carboh/pur_kinase_PfkB_CS"/>
</dbReference>
<dbReference type="AlphaFoldDB" id="A0A6J6JL39"/>
<feature type="domain" description="Carbohydrate kinase PfkB" evidence="4">
    <location>
        <begin position="73"/>
        <end position="342"/>
    </location>
</feature>
<evidence type="ECO:0000256" key="3">
    <source>
        <dbReference type="ARBA" id="ARBA00022777"/>
    </source>
</evidence>
<name>A0A6J6JL39_9ZZZZ</name>
<protein>
    <submittedName>
        <fullName evidence="5">Unannotated protein</fullName>
    </submittedName>
</protein>
<accession>A0A6J6JL39</accession>
<dbReference type="EMBL" id="CAEZVQ010000082">
    <property type="protein sequence ID" value="CAB4637248.1"/>
    <property type="molecule type" value="Genomic_DNA"/>
</dbReference>
<proteinExistence type="inferred from homology"/>
<reference evidence="5" key="1">
    <citation type="submission" date="2020-05" db="EMBL/GenBank/DDBJ databases">
        <authorList>
            <person name="Chiriac C."/>
            <person name="Salcher M."/>
            <person name="Ghai R."/>
            <person name="Kavagutti S V."/>
        </authorList>
    </citation>
    <scope>NUCLEOTIDE SEQUENCE</scope>
</reference>
<evidence type="ECO:0000259" key="4">
    <source>
        <dbReference type="Pfam" id="PF00294"/>
    </source>
</evidence>
<evidence type="ECO:0000256" key="2">
    <source>
        <dbReference type="ARBA" id="ARBA00022679"/>
    </source>
</evidence>
<dbReference type="PANTHER" id="PTHR43320">
    <property type="entry name" value="SUGAR KINASE"/>
    <property type="match status" value="1"/>
</dbReference>
<dbReference type="InterPro" id="IPR052700">
    <property type="entry name" value="Carb_kinase_PfkB-like"/>
</dbReference>
<evidence type="ECO:0000313" key="5">
    <source>
        <dbReference type="EMBL" id="CAB4637248.1"/>
    </source>
</evidence>
<dbReference type="PANTHER" id="PTHR43320:SF3">
    <property type="entry name" value="CARBOHYDRATE KINASE PFKB DOMAIN-CONTAINING PROTEIN"/>
    <property type="match status" value="1"/>
</dbReference>
<dbReference type="Pfam" id="PF00294">
    <property type="entry name" value="PfkB"/>
    <property type="match status" value="1"/>
</dbReference>
<organism evidence="5">
    <name type="scientific">freshwater metagenome</name>
    <dbReference type="NCBI Taxonomy" id="449393"/>
    <lineage>
        <taxon>unclassified sequences</taxon>
        <taxon>metagenomes</taxon>
        <taxon>ecological metagenomes</taxon>
    </lineage>
</organism>
<gene>
    <name evidence="5" type="ORF">UFOPK2086_00707</name>
</gene>
<keyword evidence="3" id="KW-0418">Kinase</keyword>
<dbReference type="InterPro" id="IPR011611">
    <property type="entry name" value="PfkB_dom"/>
</dbReference>
<sequence>MVSTRLPLTSVPRSHPFTAHIPALTNKEGIQYDVVGVGNALVDMIAMVDDAFLGANDMVKGSMALIETDRAVHLTAAVGQSTRTSGGSGANTLAGVASLGGDVAFIGKVSDDDLGREFASDMTSIGVDFRSGGAASDIPTGRCIIAVTPDAQRTMNTYLGVSTLLSFDDLDAGIIGAGAILYLEGYLFDRDEAKQAFRKAASIAHAQGRVVALTLSDSFCVDRHRDDFRALVRDEIDLLFANEDELKSLYEVADFDEAVQLLRHDCHIAAVTRSEKGSVIVTRDDIHAVPAAPVTQVVDTTGAGDLFAAGFLRGLTQGKDLTSCARIGAIAAAEVISHVGPRPLVSLASLLPDDLK</sequence>
<dbReference type="InterPro" id="IPR029056">
    <property type="entry name" value="Ribokinase-like"/>
</dbReference>
<dbReference type="Gene3D" id="3.40.1190.20">
    <property type="match status" value="1"/>
</dbReference>
<evidence type="ECO:0000256" key="1">
    <source>
        <dbReference type="ARBA" id="ARBA00010688"/>
    </source>
</evidence>
<dbReference type="SUPFAM" id="SSF53613">
    <property type="entry name" value="Ribokinase-like"/>
    <property type="match status" value="1"/>
</dbReference>
<dbReference type="CDD" id="cd01168">
    <property type="entry name" value="adenosine_kinase"/>
    <property type="match status" value="1"/>
</dbReference>
<dbReference type="GO" id="GO:0016301">
    <property type="term" value="F:kinase activity"/>
    <property type="evidence" value="ECO:0007669"/>
    <property type="project" value="UniProtKB-KW"/>
</dbReference>
<keyword evidence="2" id="KW-0808">Transferase</keyword>